<dbReference type="Proteomes" id="UP000291213">
    <property type="component" value="Unassembled WGS sequence"/>
</dbReference>
<comment type="subcellular location">
    <subcellularLocation>
        <location evidence="1">Cytoplasm</location>
    </subcellularLocation>
</comment>
<dbReference type="PANTHER" id="PTHR11451:SF44">
    <property type="entry name" value="THREONINE--TRNA LIGASE, CHLOROPLASTIC_MITOCHONDRIAL 2"/>
    <property type="match status" value="1"/>
</dbReference>
<dbReference type="GO" id="GO:0006435">
    <property type="term" value="P:threonyl-tRNA aminoacylation"/>
    <property type="evidence" value="ECO:0007669"/>
    <property type="project" value="TreeGrafter"/>
</dbReference>
<comment type="caution">
    <text evidence="10">The sequence shown here is derived from an EMBL/GenBank/DDBJ whole genome shotgun (WGS) entry which is preliminary data.</text>
</comment>
<feature type="domain" description="Anticodon-binding" evidence="8">
    <location>
        <begin position="318"/>
        <end position="407"/>
    </location>
</feature>
<gene>
    <name evidence="10" type="ORF">apy_13450</name>
</gene>
<dbReference type="Gene3D" id="3.50.80.10">
    <property type="entry name" value="D-tyrosyl-tRNA(Tyr) deacylase"/>
    <property type="match status" value="1"/>
</dbReference>
<evidence type="ECO:0000256" key="7">
    <source>
        <dbReference type="ARBA" id="ARBA00080730"/>
    </source>
</evidence>
<dbReference type="GO" id="GO:0005737">
    <property type="term" value="C:cytoplasm"/>
    <property type="evidence" value="ECO:0007669"/>
    <property type="project" value="UniProtKB-SubCell"/>
</dbReference>
<keyword evidence="2" id="KW-0963">Cytoplasm</keyword>
<evidence type="ECO:0000313" key="10">
    <source>
        <dbReference type="EMBL" id="GBF09620.1"/>
    </source>
</evidence>
<dbReference type="PANTHER" id="PTHR11451">
    <property type="entry name" value="THREONINE-TRNA LIGASE"/>
    <property type="match status" value="1"/>
</dbReference>
<name>A0A401HB74_AERPX</name>
<evidence type="ECO:0000259" key="9">
    <source>
        <dbReference type="Pfam" id="PF08915"/>
    </source>
</evidence>
<evidence type="ECO:0000256" key="5">
    <source>
        <dbReference type="ARBA" id="ARBA00072786"/>
    </source>
</evidence>
<comment type="similarity">
    <text evidence="4">Belongs to the class-II aminoacyl-tRNA synthetase family. Archaea-specific ThrRS editing domain subfamily.</text>
</comment>
<dbReference type="RefSeq" id="WP_131160570.1">
    <property type="nucleotide sequence ID" value="NZ_BDMD01000078.1"/>
</dbReference>
<evidence type="ECO:0000256" key="3">
    <source>
        <dbReference type="ARBA" id="ARBA00022917"/>
    </source>
</evidence>
<feature type="domain" description="Threonyl-tRNA synthetase editing" evidence="9">
    <location>
        <begin position="1"/>
        <end position="133"/>
    </location>
</feature>
<keyword evidence="10" id="KW-0436">Ligase</keyword>
<dbReference type="GO" id="GO:0004829">
    <property type="term" value="F:threonine-tRNA ligase activity"/>
    <property type="evidence" value="ECO:0007669"/>
    <property type="project" value="InterPro"/>
</dbReference>
<dbReference type="GO" id="GO:0005524">
    <property type="term" value="F:ATP binding"/>
    <property type="evidence" value="ECO:0007669"/>
    <property type="project" value="InterPro"/>
</dbReference>
<evidence type="ECO:0000256" key="1">
    <source>
        <dbReference type="ARBA" id="ARBA00004496"/>
    </source>
</evidence>
<dbReference type="Pfam" id="PF03129">
    <property type="entry name" value="HGTP_anticodon"/>
    <property type="match status" value="1"/>
</dbReference>
<dbReference type="InterPro" id="IPR015011">
    <property type="entry name" value="Threonyl-tRNA_syn_edit_dom_arc"/>
</dbReference>
<dbReference type="InterPro" id="IPR036621">
    <property type="entry name" value="Anticodon-bd_dom_sf"/>
</dbReference>
<proteinExistence type="inferred from homology"/>
<dbReference type="OrthoDB" id="372136at2157"/>
<dbReference type="InterPro" id="IPR004154">
    <property type="entry name" value="Anticodon-bd"/>
</dbReference>
<dbReference type="GO" id="GO:0002161">
    <property type="term" value="F:aminoacyl-tRNA deacylase activity"/>
    <property type="evidence" value="ECO:0007669"/>
    <property type="project" value="UniProtKB-ARBA"/>
</dbReference>
<evidence type="ECO:0000256" key="6">
    <source>
        <dbReference type="ARBA" id="ARBA00075947"/>
    </source>
</evidence>
<keyword evidence="3" id="KW-0648">Protein biosynthesis</keyword>
<protein>
    <recommendedName>
        <fullName evidence="5">Threonine--tRNA ligase editing subunit</fullName>
    </recommendedName>
    <alternativeName>
        <fullName evidence="6">Ser-tRNA(Thr) hydrolase</fullName>
    </alternativeName>
    <alternativeName>
        <fullName evidence="7">Threonyl-tRNA synthetase editing subunit</fullName>
    </alternativeName>
</protein>
<dbReference type="AlphaFoldDB" id="A0A401HB74"/>
<dbReference type="InterPro" id="IPR023509">
    <property type="entry name" value="DTD-like_sf"/>
</dbReference>
<reference evidence="10 11" key="1">
    <citation type="submission" date="2017-02" db="EMBL/GenBank/DDBJ databases">
        <title>isolation and characterization of a novel temperate virus Aeropyrum globular virus 1 infecting hyperthermophilic archaeon Aeropyrum.</title>
        <authorList>
            <person name="Yumiya M."/>
            <person name="Yoshida T."/>
            <person name="Sako Y."/>
        </authorList>
    </citation>
    <scope>NUCLEOTIDE SEQUENCE [LARGE SCALE GENOMIC DNA]</scope>
    <source>
        <strain evidence="10 11">YK1-12-2013</strain>
    </source>
</reference>
<accession>A0A401HB74</accession>
<dbReference type="GO" id="GO:0008270">
    <property type="term" value="F:zinc ion binding"/>
    <property type="evidence" value="ECO:0007669"/>
    <property type="project" value="InterPro"/>
</dbReference>
<sequence length="421" mass="44914">MRLLYLHADKFEYKTVKPALKNPPDPPGEASFGEALVVFTTVEDGDGPQTVMSAASDIASHSSRLKVATVILYPYAHLSSRLAKPMAAHKRLIELEEALRTKFPGHVHRAPFGWYKSFSIACKGHPLAELSRSFTETGALQPWPAVEDYQSGLSGEVLARAGLMGSGSLSPASWALEVHRRLAEELVGPAESVGFGESLSEAYQACISSPAATLLMGPYSPSIVFGPLEGDPGEAVSRVLGLISPQLEGVRQPLSGDEGALKASTPDGVELPVAFLKEGRVCLGPTLSFFKLAVSMLVEKARKEGLTPYLNPTLTPVQSAVIPVDSESEGYARRIAEDLAASGVRVSIVIGSGLGRRVREAGRSWASLVIVVGKREEETGTAVVRRRWEPGKQEVLTLDELSSEAKKLAAGGRGSLYSTTL</sequence>
<evidence type="ECO:0000256" key="4">
    <source>
        <dbReference type="ARBA" id="ARBA00060816"/>
    </source>
</evidence>
<organism evidence="10 11">
    <name type="scientific">Aeropyrum pernix</name>
    <dbReference type="NCBI Taxonomy" id="56636"/>
    <lineage>
        <taxon>Archaea</taxon>
        <taxon>Thermoproteota</taxon>
        <taxon>Thermoprotei</taxon>
        <taxon>Desulfurococcales</taxon>
        <taxon>Desulfurococcaceae</taxon>
        <taxon>Aeropyrum</taxon>
    </lineage>
</organism>
<dbReference type="FunFam" id="3.50.80.10:FF:000004">
    <property type="entry name" value="Threonine--tRNA ligase"/>
    <property type="match status" value="1"/>
</dbReference>
<dbReference type="EMBL" id="BDMD01000078">
    <property type="protein sequence ID" value="GBF09620.1"/>
    <property type="molecule type" value="Genomic_DNA"/>
</dbReference>
<evidence type="ECO:0000313" key="11">
    <source>
        <dbReference type="Proteomes" id="UP000291213"/>
    </source>
</evidence>
<dbReference type="SUPFAM" id="SSF52954">
    <property type="entry name" value="Class II aaRS ABD-related"/>
    <property type="match status" value="1"/>
</dbReference>
<dbReference type="Gene3D" id="3.40.50.800">
    <property type="entry name" value="Anticodon-binding domain"/>
    <property type="match status" value="1"/>
</dbReference>
<evidence type="ECO:0000256" key="2">
    <source>
        <dbReference type="ARBA" id="ARBA00022490"/>
    </source>
</evidence>
<evidence type="ECO:0000259" key="8">
    <source>
        <dbReference type="Pfam" id="PF03129"/>
    </source>
</evidence>
<dbReference type="CDD" id="cd00860">
    <property type="entry name" value="ThrRS_anticodon"/>
    <property type="match status" value="1"/>
</dbReference>
<dbReference type="InterPro" id="IPR047246">
    <property type="entry name" value="ThrRS_anticodon"/>
</dbReference>
<dbReference type="Pfam" id="PF08915">
    <property type="entry name" value="tRNA-Thr_ED"/>
    <property type="match status" value="1"/>
</dbReference>